<organism evidence="8 9">
    <name type="scientific">Seinonella peptonophila</name>
    <dbReference type="NCBI Taxonomy" id="112248"/>
    <lineage>
        <taxon>Bacteria</taxon>
        <taxon>Bacillati</taxon>
        <taxon>Bacillota</taxon>
        <taxon>Bacilli</taxon>
        <taxon>Bacillales</taxon>
        <taxon>Thermoactinomycetaceae</taxon>
        <taxon>Seinonella</taxon>
    </lineage>
</organism>
<dbReference type="EMBL" id="FQVL01000013">
    <property type="protein sequence ID" value="SHF27681.1"/>
    <property type="molecule type" value="Genomic_DNA"/>
</dbReference>
<evidence type="ECO:0000256" key="6">
    <source>
        <dbReference type="SAM" id="Phobius"/>
    </source>
</evidence>
<feature type="transmembrane region" description="Helical" evidence="6">
    <location>
        <begin position="380"/>
        <end position="401"/>
    </location>
</feature>
<dbReference type="OrthoDB" id="2403626at2"/>
<dbReference type="PANTHER" id="PTHR42718">
    <property type="entry name" value="MAJOR FACILITATOR SUPERFAMILY MULTIDRUG TRANSPORTER MFSC"/>
    <property type="match status" value="1"/>
</dbReference>
<dbReference type="PROSITE" id="PS50850">
    <property type="entry name" value="MFS"/>
    <property type="match status" value="1"/>
</dbReference>
<dbReference type="InterPro" id="IPR036259">
    <property type="entry name" value="MFS_trans_sf"/>
</dbReference>
<evidence type="ECO:0000313" key="8">
    <source>
        <dbReference type="EMBL" id="SHF27681.1"/>
    </source>
</evidence>
<feature type="transmembrane region" description="Helical" evidence="6">
    <location>
        <begin position="218"/>
        <end position="235"/>
    </location>
</feature>
<feature type="transmembrane region" description="Helical" evidence="6">
    <location>
        <begin position="194"/>
        <end position="212"/>
    </location>
</feature>
<reference evidence="8 9" key="1">
    <citation type="submission" date="2016-11" db="EMBL/GenBank/DDBJ databases">
        <authorList>
            <person name="Jaros S."/>
            <person name="Januszkiewicz K."/>
            <person name="Wedrychowicz H."/>
        </authorList>
    </citation>
    <scope>NUCLEOTIDE SEQUENCE [LARGE SCALE GENOMIC DNA]</scope>
    <source>
        <strain evidence="8 9">DSM 44666</strain>
    </source>
</reference>
<dbReference type="RefSeq" id="WP_073156869.1">
    <property type="nucleotide sequence ID" value="NZ_FQVL01000013.1"/>
</dbReference>
<proteinExistence type="predicted"/>
<dbReference type="Gene3D" id="1.20.1720.10">
    <property type="entry name" value="Multidrug resistance protein D"/>
    <property type="match status" value="1"/>
</dbReference>
<dbReference type="InterPro" id="IPR011701">
    <property type="entry name" value="MFS"/>
</dbReference>
<feature type="transmembrane region" description="Helical" evidence="6">
    <location>
        <begin position="77"/>
        <end position="96"/>
    </location>
</feature>
<feature type="transmembrane region" description="Helical" evidence="6">
    <location>
        <begin position="12"/>
        <end position="29"/>
    </location>
</feature>
<feature type="transmembrane region" description="Helical" evidence="6">
    <location>
        <begin position="284"/>
        <end position="303"/>
    </location>
</feature>
<comment type="subcellular location">
    <subcellularLocation>
        <location evidence="1">Cell membrane</location>
        <topology evidence="1">Multi-pass membrane protein</topology>
    </subcellularLocation>
</comment>
<evidence type="ECO:0000256" key="3">
    <source>
        <dbReference type="ARBA" id="ARBA00022692"/>
    </source>
</evidence>
<sequence length="454" mass="50231">MNLSIAEETKIIRLLCFLVPFAIINSYMLNVSLPEIAKEFAISPSTTGWVITVSGILSALGALIYGKLADYYGIRNLATFGVLLFSLGSLLCFFSSSFPLLLIGRIIQGIGVSSIPSLAMTIPARYITQERRGKALGVVASVMAFAGIIGPILGGILSGIHWRYIFLFSLIIIVTLPFIRKWLPNEVPKQKQKIDIFSAGLLVAFIVCLMESITLLNIWLLLVCFVFFVLFLLQQHKSSHPFIPFHLFHHASYRQGMFMGALNTASNFGVFLITPLFLSEVYGLKGYWIGFLMAPSAAVSALLGKYGGSLTDRKGNRYVLTISVILLSIGFLFLSTFAEYTSWTISIFLVLTEVGYIFMQPSISKLISSHLPKEHSGIGMGVYGLSNFLTIAIAGSIITKAVEYTKVLPLNPLARVGESGVYSNVYFMLFILSLMNLLFIYKFMYKAEKKLIQN</sequence>
<dbReference type="SUPFAM" id="SSF103473">
    <property type="entry name" value="MFS general substrate transporter"/>
    <property type="match status" value="1"/>
</dbReference>
<evidence type="ECO:0000256" key="5">
    <source>
        <dbReference type="ARBA" id="ARBA00023136"/>
    </source>
</evidence>
<dbReference type="Proteomes" id="UP000184476">
    <property type="component" value="Unassembled WGS sequence"/>
</dbReference>
<dbReference type="InterPro" id="IPR020846">
    <property type="entry name" value="MFS_dom"/>
</dbReference>
<keyword evidence="3 6" id="KW-0812">Transmembrane</keyword>
<gene>
    <name evidence="8" type="ORF">SAMN05444392_11316</name>
</gene>
<accession>A0A1M5ABI8</accession>
<evidence type="ECO:0000313" key="9">
    <source>
        <dbReference type="Proteomes" id="UP000184476"/>
    </source>
</evidence>
<feature type="transmembrane region" description="Helical" evidence="6">
    <location>
        <begin position="162"/>
        <end position="182"/>
    </location>
</feature>
<dbReference type="Pfam" id="PF07690">
    <property type="entry name" value="MFS_1"/>
    <property type="match status" value="1"/>
</dbReference>
<feature type="domain" description="Major facilitator superfamily (MFS) profile" evidence="7">
    <location>
        <begin position="1"/>
        <end position="448"/>
    </location>
</feature>
<dbReference type="Gene3D" id="1.20.1250.20">
    <property type="entry name" value="MFS general substrate transporter like domains"/>
    <property type="match status" value="1"/>
</dbReference>
<dbReference type="STRING" id="112248.SAMN05444392_11316"/>
<protein>
    <submittedName>
        <fullName evidence="8">MFS transporter, DHA2 family, metal-tetracycline-proton antiporter</fullName>
    </submittedName>
</protein>
<keyword evidence="4 6" id="KW-1133">Transmembrane helix</keyword>
<feature type="transmembrane region" description="Helical" evidence="6">
    <location>
        <begin position="421"/>
        <end position="441"/>
    </location>
</feature>
<evidence type="ECO:0000256" key="2">
    <source>
        <dbReference type="ARBA" id="ARBA00022448"/>
    </source>
</evidence>
<evidence type="ECO:0000256" key="1">
    <source>
        <dbReference type="ARBA" id="ARBA00004651"/>
    </source>
</evidence>
<name>A0A1M5ABI8_9BACL</name>
<feature type="transmembrane region" description="Helical" evidence="6">
    <location>
        <begin position="256"/>
        <end position="278"/>
    </location>
</feature>
<evidence type="ECO:0000259" key="7">
    <source>
        <dbReference type="PROSITE" id="PS50850"/>
    </source>
</evidence>
<keyword evidence="5 6" id="KW-0472">Membrane</keyword>
<feature type="transmembrane region" description="Helical" evidence="6">
    <location>
        <begin position="340"/>
        <end position="359"/>
    </location>
</feature>
<dbReference type="GO" id="GO:0022857">
    <property type="term" value="F:transmembrane transporter activity"/>
    <property type="evidence" value="ECO:0007669"/>
    <property type="project" value="InterPro"/>
</dbReference>
<keyword evidence="9" id="KW-1185">Reference proteome</keyword>
<dbReference type="CDD" id="cd17321">
    <property type="entry name" value="MFS_MMR_MDR_like"/>
    <property type="match status" value="1"/>
</dbReference>
<dbReference type="PRINTS" id="PR01036">
    <property type="entry name" value="TCRTETB"/>
</dbReference>
<dbReference type="AlphaFoldDB" id="A0A1M5ABI8"/>
<dbReference type="PANTHER" id="PTHR42718:SF9">
    <property type="entry name" value="MAJOR FACILITATOR SUPERFAMILY MULTIDRUG TRANSPORTER MFSC"/>
    <property type="match status" value="1"/>
</dbReference>
<feature type="transmembrane region" description="Helical" evidence="6">
    <location>
        <begin position="315"/>
        <end position="334"/>
    </location>
</feature>
<feature type="transmembrane region" description="Helical" evidence="6">
    <location>
        <begin position="102"/>
        <end position="123"/>
    </location>
</feature>
<evidence type="ECO:0000256" key="4">
    <source>
        <dbReference type="ARBA" id="ARBA00022989"/>
    </source>
</evidence>
<dbReference type="GO" id="GO:0005886">
    <property type="term" value="C:plasma membrane"/>
    <property type="evidence" value="ECO:0007669"/>
    <property type="project" value="UniProtKB-SubCell"/>
</dbReference>
<keyword evidence="2" id="KW-0813">Transport</keyword>
<feature type="transmembrane region" description="Helical" evidence="6">
    <location>
        <begin position="135"/>
        <end position="156"/>
    </location>
</feature>
<feature type="transmembrane region" description="Helical" evidence="6">
    <location>
        <begin position="49"/>
        <end position="65"/>
    </location>
</feature>